<protein>
    <submittedName>
        <fullName evidence="5">Ribosomal protein L16</fullName>
    </submittedName>
</protein>
<dbReference type="InterPro" id="IPR020798">
    <property type="entry name" value="Ribosomal_uL16_CS"/>
</dbReference>
<keyword evidence="4" id="KW-0472">Membrane</keyword>
<evidence type="ECO:0000256" key="2">
    <source>
        <dbReference type="ARBA" id="ARBA00022980"/>
    </source>
</evidence>
<proteinExistence type="inferred from homology"/>
<dbReference type="GO" id="GO:0005762">
    <property type="term" value="C:mitochondrial large ribosomal subunit"/>
    <property type="evidence" value="ECO:0007669"/>
    <property type="project" value="TreeGrafter"/>
</dbReference>
<keyword evidence="4" id="KW-0812">Transmembrane</keyword>
<dbReference type="InterPro" id="IPR000114">
    <property type="entry name" value="Ribosomal_uL16_bact-type"/>
</dbReference>
<dbReference type="EMBL" id="MK301177">
    <property type="protein sequence ID" value="QIB71993.1"/>
    <property type="molecule type" value="Genomic_DNA"/>
</dbReference>
<evidence type="ECO:0000313" key="5">
    <source>
        <dbReference type="EMBL" id="QIB71993.1"/>
    </source>
</evidence>
<dbReference type="Pfam" id="PF00252">
    <property type="entry name" value="Ribosomal_L16"/>
    <property type="match status" value="1"/>
</dbReference>
<dbReference type="PANTHER" id="PTHR12220:SF13">
    <property type="entry name" value="LARGE RIBOSOMAL SUBUNIT PROTEIN UL16M"/>
    <property type="match status" value="1"/>
</dbReference>
<evidence type="ECO:0000256" key="1">
    <source>
        <dbReference type="ARBA" id="ARBA00008931"/>
    </source>
</evidence>
<keyword evidence="2 5" id="KW-0689">Ribosomal protein</keyword>
<dbReference type="GO" id="GO:0003735">
    <property type="term" value="F:structural constituent of ribosome"/>
    <property type="evidence" value="ECO:0007669"/>
    <property type="project" value="InterPro"/>
</dbReference>
<keyword evidence="5" id="KW-0496">Mitochondrion</keyword>
<dbReference type="GO" id="GO:0019843">
    <property type="term" value="F:rRNA binding"/>
    <property type="evidence" value="ECO:0007669"/>
    <property type="project" value="InterPro"/>
</dbReference>
<dbReference type="PROSITE" id="PS00701">
    <property type="entry name" value="RIBOSOMAL_L16_2"/>
    <property type="match status" value="1"/>
</dbReference>
<evidence type="ECO:0000256" key="3">
    <source>
        <dbReference type="ARBA" id="ARBA00023274"/>
    </source>
</evidence>
<comment type="similarity">
    <text evidence="1">Belongs to the universal ribosomal protein uL16 family.</text>
</comment>
<geneLocation type="mitochondrion" evidence="5"/>
<sequence>MLKLKKNLKYKKYQKNRIKMKFYFFYKFKLFSFNLVLLNSSLFYYNHLKMLYSLVQKKKSKYKKLSRKSQYKQLNVENKLSRLMIKKSDLYRIGLKNIYSNIHKKYIIKKKEFYLKNYEKNFKQMLYINVPYLPYTKKTTGSRMGKGKGGVKNWYIKLPSGWVIISLLSWNYLKAFRLLKILCKKLPNNYKIVQPIVCKHLINYLNKRSNIILWNI</sequence>
<dbReference type="InterPro" id="IPR036920">
    <property type="entry name" value="Ribosomal_uL16_sf"/>
</dbReference>
<feature type="transmembrane region" description="Helical" evidence="4">
    <location>
        <begin position="21"/>
        <end position="45"/>
    </location>
</feature>
<organism evidence="5">
    <name type="scientific">Gruberia lanceolata</name>
    <dbReference type="NCBI Taxonomy" id="1978530"/>
    <lineage>
        <taxon>Eukaryota</taxon>
        <taxon>Sar</taxon>
        <taxon>Alveolata</taxon>
        <taxon>Ciliophora</taxon>
        <taxon>Postciliodesmatophora</taxon>
        <taxon>Heterotrichea</taxon>
        <taxon>Heterotrichida</taxon>
        <taxon>Spirostomidae</taxon>
        <taxon>Gruberia</taxon>
    </lineage>
</organism>
<dbReference type="Gene3D" id="3.90.1170.10">
    <property type="entry name" value="Ribosomal protein L10e/L16"/>
    <property type="match status" value="1"/>
</dbReference>
<keyword evidence="4" id="KW-1133">Transmembrane helix</keyword>
<dbReference type="InterPro" id="IPR047873">
    <property type="entry name" value="Ribosomal_uL16"/>
</dbReference>
<evidence type="ECO:0000256" key="4">
    <source>
        <dbReference type="SAM" id="Phobius"/>
    </source>
</evidence>
<dbReference type="AlphaFoldDB" id="A0A6C0UDS6"/>
<dbReference type="PANTHER" id="PTHR12220">
    <property type="entry name" value="50S/60S RIBOSOMAL PROTEIN L16"/>
    <property type="match status" value="1"/>
</dbReference>
<reference evidence="5" key="1">
    <citation type="journal article" date="2019" name="Mitochondrial DNA Part B Resour">
        <title>The complete mitochondrial genome of Gruberia lanceolata (Gruber, 1884) Kahl, 1932 (Ciliophora: Heterotrichea).</title>
        <authorList>
            <person name="Park M.-H."/>
            <person name="Min G.-S."/>
        </authorList>
    </citation>
    <scope>NUCLEOTIDE SEQUENCE</scope>
    <source>
        <strain evidence="5">Gben1</strain>
    </source>
</reference>
<keyword evidence="3" id="KW-0687">Ribonucleoprotein</keyword>
<name>A0A6C0UDS6_9CILI</name>
<accession>A0A6C0UDS6</accession>
<dbReference type="SUPFAM" id="SSF54686">
    <property type="entry name" value="Ribosomal protein L16p/L10e"/>
    <property type="match status" value="1"/>
</dbReference>
<dbReference type="GO" id="GO:0032543">
    <property type="term" value="P:mitochondrial translation"/>
    <property type="evidence" value="ECO:0007669"/>
    <property type="project" value="TreeGrafter"/>
</dbReference>
<gene>
    <name evidence="5" type="primary">rpl16</name>
</gene>